<keyword evidence="1" id="KW-0732">Signal</keyword>
<sequence>MTHSFGRISLKKASTAMALVAVSAVLAGCQSSSAPKTVETDDPCGAKQYKHLIGTDASKLDMKQFKEGTRLLYPTTPTTRDYRTDRLNIHANTNGKIIRLDCN</sequence>
<dbReference type="EMBL" id="CP028901">
    <property type="protein sequence ID" value="AWB32911.1"/>
    <property type="molecule type" value="Genomic_DNA"/>
</dbReference>
<evidence type="ECO:0008006" key="4">
    <source>
        <dbReference type="Google" id="ProtNLM"/>
    </source>
</evidence>
<dbReference type="Pfam" id="PF11720">
    <property type="entry name" value="Inhibitor_I78"/>
    <property type="match status" value="1"/>
</dbReference>
<protein>
    <recommendedName>
        <fullName evidence="4">Peptidase inhibitor I78 family protein</fullName>
    </recommendedName>
</protein>
<evidence type="ECO:0000313" key="2">
    <source>
        <dbReference type="EMBL" id="AWB32911.1"/>
    </source>
</evidence>
<dbReference type="PROSITE" id="PS51257">
    <property type="entry name" value="PROKAR_LIPOPROTEIN"/>
    <property type="match status" value="1"/>
</dbReference>
<dbReference type="Gene3D" id="3.30.10.10">
    <property type="entry name" value="Trypsin Inhibitor V, subunit A"/>
    <property type="match status" value="1"/>
</dbReference>
<dbReference type="RefSeq" id="WP_108620351.1">
    <property type="nucleotide sequence ID" value="NZ_CP028901.1"/>
</dbReference>
<organism evidence="2 3">
    <name type="scientific">Orrella marina</name>
    <dbReference type="NCBI Taxonomy" id="2163011"/>
    <lineage>
        <taxon>Bacteria</taxon>
        <taxon>Pseudomonadati</taxon>
        <taxon>Pseudomonadota</taxon>
        <taxon>Betaproteobacteria</taxon>
        <taxon>Burkholderiales</taxon>
        <taxon>Alcaligenaceae</taxon>
        <taxon>Orrella</taxon>
    </lineage>
</organism>
<keyword evidence="3" id="KW-1185">Reference proteome</keyword>
<accession>A0A2R4XGK0</accession>
<dbReference type="KEGG" id="boz:DBV39_03350"/>
<dbReference type="Proteomes" id="UP000244571">
    <property type="component" value="Chromosome"/>
</dbReference>
<dbReference type="OrthoDB" id="8724542at2"/>
<gene>
    <name evidence="2" type="ORF">DBV39_03350</name>
</gene>
<feature type="signal peptide" evidence="1">
    <location>
        <begin position="1"/>
        <end position="27"/>
    </location>
</feature>
<dbReference type="InterPro" id="IPR021719">
    <property type="entry name" value="Prot_inh_I78"/>
</dbReference>
<name>A0A2R4XGK0_9BURK</name>
<dbReference type="AlphaFoldDB" id="A0A2R4XGK0"/>
<feature type="chain" id="PRO_5015304135" description="Peptidase inhibitor I78 family protein" evidence="1">
    <location>
        <begin position="28"/>
        <end position="103"/>
    </location>
</feature>
<reference evidence="2 3" key="1">
    <citation type="submission" date="2018-04" db="EMBL/GenBank/DDBJ databases">
        <title>Bordetella sp. HZ20 isolated from seawater.</title>
        <authorList>
            <person name="Sun C."/>
        </authorList>
    </citation>
    <scope>NUCLEOTIDE SEQUENCE [LARGE SCALE GENOMIC DNA]</scope>
    <source>
        <strain evidence="2 3">HZ20</strain>
    </source>
</reference>
<proteinExistence type="predicted"/>
<evidence type="ECO:0000256" key="1">
    <source>
        <dbReference type="SAM" id="SignalP"/>
    </source>
</evidence>
<evidence type="ECO:0000313" key="3">
    <source>
        <dbReference type="Proteomes" id="UP000244571"/>
    </source>
</evidence>